<dbReference type="KEGG" id="shc:Shell_1189"/>
<dbReference type="OrthoDB" id="373531at2157"/>
<evidence type="ECO:0000313" key="1">
    <source>
        <dbReference type="EMBL" id="ADI32289.1"/>
    </source>
</evidence>
<evidence type="ECO:0000313" key="2">
    <source>
        <dbReference type="Proteomes" id="UP000002573"/>
    </source>
</evidence>
<dbReference type="GeneID" id="9234478"/>
<reference evidence="2" key="1">
    <citation type="submission" date="2010-05" db="EMBL/GenBank/DDBJ databases">
        <title>Complete sequence of Staphylothermus hellenicus DSM 12710.</title>
        <authorList>
            <consortium name="US DOE Joint Genome Institute"/>
            <person name="Lucas S."/>
            <person name="Copeland A."/>
            <person name="Lapidus A."/>
            <person name="Cheng J.-F."/>
            <person name="Bruce D."/>
            <person name="Goodwin L."/>
            <person name="Pitluck S."/>
            <person name="Davenport K."/>
            <person name="Detter J.C."/>
            <person name="Han C."/>
            <person name="Tapia R."/>
            <person name="Larimer F."/>
            <person name="Land M."/>
            <person name="Hauser L."/>
            <person name="Kyrpides N."/>
            <person name="Mikhailova N."/>
            <person name="Anderson I.J."/>
            <person name="Woyke T."/>
        </authorList>
    </citation>
    <scope>NUCLEOTIDE SEQUENCE [LARGE SCALE GENOMIC DNA]</scope>
    <source>
        <strain evidence="2">DSM 12710 / JCM 10830 / BK20S6-10-b1 / P8</strain>
    </source>
</reference>
<dbReference type="eggNOG" id="arCOG07463">
    <property type="taxonomic scope" value="Archaea"/>
</dbReference>
<protein>
    <submittedName>
        <fullName evidence="1">Uncharacterized protein</fullName>
    </submittedName>
</protein>
<dbReference type="HOGENOM" id="CLU_177470_0_0_2"/>
<dbReference type="RefSeq" id="WP_013143487.1">
    <property type="nucleotide sequence ID" value="NC_014205.1"/>
</dbReference>
<keyword evidence="2" id="KW-1185">Reference proteome</keyword>
<dbReference type="Proteomes" id="UP000002573">
    <property type="component" value="Chromosome"/>
</dbReference>
<sequence>MDYESPLIEYFVDLAEQYLGDLIEEVVEQYYEDKIDIASEYEDILEYIIEKFVKESLRGEYDPEKFEKLLRRLSRNKGIGKLVVSYLISRYIDEYMNFTYEEEQ</sequence>
<proteinExistence type="predicted"/>
<name>D7D943_STAHD</name>
<dbReference type="STRING" id="591019.Shell_1189"/>
<accession>D7D943</accession>
<dbReference type="EMBL" id="CP002051">
    <property type="protein sequence ID" value="ADI32289.1"/>
    <property type="molecule type" value="Genomic_DNA"/>
</dbReference>
<organism evidence="1 2">
    <name type="scientific">Staphylothermus hellenicus (strain DSM 12710 / JCM 10830 / BK20S6-10-b1 / P8)</name>
    <dbReference type="NCBI Taxonomy" id="591019"/>
    <lineage>
        <taxon>Archaea</taxon>
        <taxon>Thermoproteota</taxon>
        <taxon>Thermoprotei</taxon>
        <taxon>Desulfurococcales</taxon>
        <taxon>Desulfurococcaceae</taxon>
        <taxon>Staphylothermus</taxon>
    </lineage>
</organism>
<gene>
    <name evidence="1" type="ordered locus">Shell_1189</name>
</gene>
<reference evidence="1 2" key="2">
    <citation type="journal article" date="2011" name="Stand. Genomic Sci.">
        <title>Complete genome sequence of Staphylothermus hellenicus P8.</title>
        <authorList>
            <person name="Anderson I."/>
            <person name="Wirth R."/>
            <person name="Lucas S."/>
            <person name="Copeland A."/>
            <person name="Lapidus A."/>
            <person name="Cheng J.F."/>
            <person name="Goodwin L."/>
            <person name="Pitluck S."/>
            <person name="Davenport K."/>
            <person name="Detter J.C."/>
            <person name="Han C."/>
            <person name="Tapia R."/>
            <person name="Land M."/>
            <person name="Hauser L."/>
            <person name="Pati A."/>
            <person name="Mikhailova N."/>
            <person name="Woyke T."/>
            <person name="Klenk H.P."/>
            <person name="Kyrpides N."/>
            <person name="Ivanova N."/>
        </authorList>
    </citation>
    <scope>NUCLEOTIDE SEQUENCE [LARGE SCALE GENOMIC DNA]</scope>
    <source>
        <strain evidence="2">DSM 12710 / JCM 10830 / BK20S6-10-b1 / P8</strain>
    </source>
</reference>
<dbReference type="AlphaFoldDB" id="D7D943"/>